<dbReference type="EMBL" id="FZLN01000001">
    <property type="protein sequence ID" value="SNQ29184.1"/>
    <property type="molecule type" value="Genomic_DNA"/>
</dbReference>
<proteinExistence type="predicted"/>
<accession>A0A217EFQ1</accession>
<dbReference type="OrthoDB" id="8686772at2"/>
<protein>
    <recommendedName>
        <fullName evidence="3">Type IV secretion protein Rhs</fullName>
    </recommendedName>
</protein>
<evidence type="ECO:0000313" key="1">
    <source>
        <dbReference type="EMBL" id="SNQ29184.1"/>
    </source>
</evidence>
<dbReference type="Proteomes" id="UP000243463">
    <property type="component" value="Unassembled WGS sequence"/>
</dbReference>
<dbReference type="RefSeq" id="WP_088823174.1">
    <property type="nucleotide sequence ID" value="NZ_FZLN01000001.1"/>
</dbReference>
<sequence>MVFKQGLKKLNQWFIVQERGLTLGEIQLIESVFSDQIQQLDHIRIIAHRAILKDYALSPNGHIYFNAYNWRPDFSTADVHIQAWLIHEMVHVWQLQQGIRVVRKAILNRRYRYILQAGKHFLSYGVEQQAQMVQDYFIRKKSGQICTEYEKCIPFVPPQIQT</sequence>
<reference evidence="2" key="1">
    <citation type="submission" date="2017-06" db="EMBL/GenBank/DDBJ databases">
        <authorList>
            <person name="Varghese N."/>
            <person name="Submissions S."/>
        </authorList>
    </citation>
    <scope>NUCLEOTIDE SEQUENCE [LARGE SCALE GENOMIC DNA]</scope>
    <source>
        <strain evidence="2">ANC 5114</strain>
    </source>
</reference>
<evidence type="ECO:0008006" key="3">
    <source>
        <dbReference type="Google" id="ProtNLM"/>
    </source>
</evidence>
<dbReference type="AlphaFoldDB" id="A0A217EFQ1"/>
<evidence type="ECO:0000313" key="2">
    <source>
        <dbReference type="Proteomes" id="UP000243463"/>
    </source>
</evidence>
<gene>
    <name evidence="1" type="ORF">SAMN05444584_1124</name>
</gene>
<name>A0A217EFQ1_9GAMM</name>
<organism evidence="1 2">
    <name type="scientific">Acinetobacter apis</name>
    <dbReference type="NCBI Taxonomy" id="1229165"/>
    <lineage>
        <taxon>Bacteria</taxon>
        <taxon>Pseudomonadati</taxon>
        <taxon>Pseudomonadota</taxon>
        <taxon>Gammaproteobacteria</taxon>
        <taxon>Moraxellales</taxon>
        <taxon>Moraxellaceae</taxon>
        <taxon>Acinetobacter</taxon>
    </lineage>
</organism>
<keyword evidence="2" id="KW-1185">Reference proteome</keyword>